<keyword evidence="5" id="KW-1185">Reference proteome</keyword>
<dbReference type="VEuPathDB" id="FungiDB:LCOR_08233.1"/>
<organism evidence="4 5">
    <name type="scientific">Lichtheimia corymbifera JMRC:FSU:9682</name>
    <dbReference type="NCBI Taxonomy" id="1263082"/>
    <lineage>
        <taxon>Eukaryota</taxon>
        <taxon>Fungi</taxon>
        <taxon>Fungi incertae sedis</taxon>
        <taxon>Mucoromycota</taxon>
        <taxon>Mucoromycotina</taxon>
        <taxon>Mucoromycetes</taxon>
        <taxon>Mucorales</taxon>
        <taxon>Lichtheimiaceae</taxon>
        <taxon>Lichtheimia</taxon>
    </lineage>
</organism>
<name>A0A068S4R6_9FUNG</name>
<keyword evidence="1" id="KW-0862">Zinc</keyword>
<feature type="compositionally biased region" description="Polar residues" evidence="2">
    <location>
        <begin position="134"/>
        <end position="165"/>
    </location>
</feature>
<dbReference type="PROSITE" id="PS50966">
    <property type="entry name" value="ZF_SWIM"/>
    <property type="match status" value="1"/>
</dbReference>
<dbReference type="GO" id="GO:0008270">
    <property type="term" value="F:zinc ion binding"/>
    <property type="evidence" value="ECO:0007669"/>
    <property type="project" value="UniProtKB-KW"/>
</dbReference>
<keyword evidence="1" id="KW-0479">Metal-binding</keyword>
<proteinExistence type="predicted"/>
<keyword evidence="1" id="KW-0863">Zinc-finger</keyword>
<evidence type="ECO:0000256" key="1">
    <source>
        <dbReference type="PROSITE-ProRule" id="PRU00325"/>
    </source>
</evidence>
<evidence type="ECO:0000313" key="4">
    <source>
        <dbReference type="EMBL" id="CDH57274.1"/>
    </source>
</evidence>
<sequence>MYIEPDMKWKKHVRENNAGPMSPQERFYRSLEIKALEQFRKNVANAVEIVDDHTFTVRSFDNTKEEKYTVHSDGLHVKNCSCHAFDRGLRNCKHMFLIPLYHKDYFARAPVDLSEDNSPIPSIRGGTPVPVASNEASSSRSQLQTAPQQAAPSDSDPSPAQQAANNKDRLAAKFLALSRQVKASSFSSDSGQHFDNWFAQLEDLEASISSNSFAAPNARLRKQ</sequence>
<evidence type="ECO:0000313" key="5">
    <source>
        <dbReference type="Proteomes" id="UP000027586"/>
    </source>
</evidence>
<reference evidence="4" key="1">
    <citation type="submission" date="2013-08" db="EMBL/GenBank/DDBJ databases">
        <title>Gene expansion shapes genome architecture in the human pathogen Lichtheimia corymbifera: an evolutionary genomics analysis in the ancient terrestrial Mucorales (Mucoromycotina).</title>
        <authorList>
            <person name="Schwartze V.U."/>
            <person name="Winter S."/>
            <person name="Shelest E."/>
            <person name="Marcet-Houben M."/>
            <person name="Horn F."/>
            <person name="Wehner S."/>
            <person name="Hoffmann K."/>
            <person name="Riege K."/>
            <person name="Sammeth M."/>
            <person name="Nowrousian M."/>
            <person name="Valiante V."/>
            <person name="Linde J."/>
            <person name="Jacobsen I.D."/>
            <person name="Marz M."/>
            <person name="Brakhage A.A."/>
            <person name="Gabaldon T."/>
            <person name="Bocker S."/>
            <person name="Voigt K."/>
        </authorList>
    </citation>
    <scope>NUCLEOTIDE SEQUENCE [LARGE SCALE GENOMIC DNA]</scope>
    <source>
        <strain evidence="4">FSU 9682</strain>
    </source>
</reference>
<evidence type="ECO:0000256" key="2">
    <source>
        <dbReference type="SAM" id="MobiDB-lite"/>
    </source>
</evidence>
<dbReference type="Proteomes" id="UP000027586">
    <property type="component" value="Unassembled WGS sequence"/>
</dbReference>
<protein>
    <recommendedName>
        <fullName evidence="3">SWIM-type domain-containing protein</fullName>
    </recommendedName>
</protein>
<evidence type="ECO:0000259" key="3">
    <source>
        <dbReference type="PROSITE" id="PS50966"/>
    </source>
</evidence>
<gene>
    <name evidence="4" type="ORF">LCOR_08233.1</name>
</gene>
<feature type="domain" description="SWIM-type" evidence="3">
    <location>
        <begin position="68"/>
        <end position="103"/>
    </location>
</feature>
<accession>A0A068S4R6</accession>
<dbReference type="InterPro" id="IPR007527">
    <property type="entry name" value="Znf_SWIM"/>
</dbReference>
<feature type="region of interest" description="Disordered" evidence="2">
    <location>
        <begin position="117"/>
        <end position="167"/>
    </location>
</feature>
<comment type="caution">
    <text evidence="4">The sequence shown here is derived from an EMBL/GenBank/DDBJ whole genome shotgun (WGS) entry which is preliminary data.</text>
</comment>
<dbReference type="EMBL" id="CBTN010000045">
    <property type="protein sequence ID" value="CDH57274.1"/>
    <property type="molecule type" value="Genomic_DNA"/>
</dbReference>
<dbReference type="AlphaFoldDB" id="A0A068S4R6"/>